<accession>A0AAW3JUI7</accession>
<reference evidence="1 2" key="1">
    <citation type="submission" date="2015-10" db="EMBL/GenBank/DDBJ databases">
        <title>Butyribacter intestini gen. nov., sp. nov., a butyric acid-producing bacterium of the family Lachnospiraceae isolated from the human faeces.</title>
        <authorList>
            <person name="Zou Y."/>
            <person name="Xue W."/>
            <person name="Luo G."/>
            <person name="Lv M."/>
        </authorList>
    </citation>
    <scope>NUCLEOTIDE SEQUENCE [LARGE SCALE GENOMIC DNA]</scope>
    <source>
        <strain evidence="1 2">TF01-11</strain>
    </source>
</reference>
<dbReference type="RefSeq" id="WP_055941206.1">
    <property type="nucleotide sequence ID" value="NZ_LLKB01000001.1"/>
</dbReference>
<evidence type="ECO:0000313" key="2">
    <source>
        <dbReference type="Proteomes" id="UP000050833"/>
    </source>
</evidence>
<proteinExistence type="predicted"/>
<dbReference type="AlphaFoldDB" id="A0AAW3JUI7"/>
<dbReference type="Proteomes" id="UP000050833">
    <property type="component" value="Unassembled WGS sequence"/>
</dbReference>
<dbReference type="EMBL" id="LLKB01000001">
    <property type="protein sequence ID" value="KQC86030.1"/>
    <property type="molecule type" value="Genomic_DNA"/>
</dbReference>
<protein>
    <submittedName>
        <fullName evidence="1">Uncharacterized protein</fullName>
    </submittedName>
</protein>
<comment type="caution">
    <text evidence="1">The sequence shown here is derived from an EMBL/GenBank/DDBJ whole genome shotgun (WGS) entry which is preliminary data.</text>
</comment>
<keyword evidence="2" id="KW-1185">Reference proteome</keyword>
<sequence>MDISGTKILFDADNMNIEEGIEIETAYSLLSTFMDKYDYMYDMSECTNAQAYCLVANAKDIYHLIRATWNILENVKEQNKKVQELIGNAFDVVKVIQDAADSKGAVRA</sequence>
<gene>
    <name evidence="1" type="ORF">APZ18_02215</name>
</gene>
<organism evidence="1 2">
    <name type="scientific">Butyribacter intestini</name>
    <dbReference type="NCBI Taxonomy" id="1703332"/>
    <lineage>
        <taxon>Bacteria</taxon>
        <taxon>Bacillati</taxon>
        <taxon>Bacillota</taxon>
        <taxon>Clostridia</taxon>
        <taxon>Lachnospirales</taxon>
        <taxon>Lachnospiraceae</taxon>
        <taxon>Butyribacter</taxon>
    </lineage>
</organism>
<name>A0AAW3JUI7_9FIRM</name>
<evidence type="ECO:0000313" key="1">
    <source>
        <dbReference type="EMBL" id="KQC86030.1"/>
    </source>
</evidence>